<dbReference type="PATRIC" id="fig|1360.109.peg.1527"/>
<accession>A0A0V8E0I9</accession>
<dbReference type="Proteomes" id="UP000053612">
    <property type="component" value="Unassembled WGS sequence"/>
</dbReference>
<dbReference type="AlphaFoldDB" id="A0A0V8E0I9"/>
<reference evidence="2" key="1">
    <citation type="submission" date="2015-10" db="EMBL/GenBank/DDBJ databases">
        <title>Draft Genome Sequences of 11 Lactococcus lactis subspecies cremoris strains.</title>
        <authorList>
            <person name="Wels M."/>
            <person name="Backus L."/>
            <person name="Boekhorst J."/>
            <person name="Dijkstra A."/>
            <person name="Beerthuizen M."/>
            <person name="Kelly W."/>
            <person name="Siezen R."/>
            <person name="Bachmann H."/>
            <person name="Van Hijum S."/>
        </authorList>
    </citation>
    <scope>NUCLEOTIDE SEQUENCE [LARGE SCALE GENOMIC DNA]</scope>
    <source>
        <strain evidence="2">LMG9449</strain>
    </source>
</reference>
<sequence length="46" mass="5628">MDFIESNSIRNRSIERFLFFIIRYDTIQSDKREGEEEGEKIKKPVY</sequence>
<evidence type="ECO:0000313" key="1">
    <source>
        <dbReference type="EMBL" id="KSU19346.1"/>
    </source>
</evidence>
<organism evidence="1 2">
    <name type="scientific">Lactococcus lactis subsp. lactis</name>
    <name type="common">Streptococcus lactis</name>
    <dbReference type="NCBI Taxonomy" id="1360"/>
    <lineage>
        <taxon>Bacteria</taxon>
        <taxon>Bacillati</taxon>
        <taxon>Bacillota</taxon>
        <taxon>Bacilli</taxon>
        <taxon>Lactobacillales</taxon>
        <taxon>Streptococcaceae</taxon>
        <taxon>Lactococcus</taxon>
    </lineage>
</organism>
<comment type="caution">
    <text evidence="1">The sequence shown here is derived from an EMBL/GenBank/DDBJ whole genome shotgun (WGS) entry which is preliminary data.</text>
</comment>
<proteinExistence type="predicted"/>
<name>A0A0V8E0I9_LACLL</name>
<protein>
    <submittedName>
        <fullName evidence="1">Uncharacterized protein</fullName>
    </submittedName>
</protein>
<dbReference type="EMBL" id="LKLS01000092">
    <property type="protein sequence ID" value="KSU19346.1"/>
    <property type="molecule type" value="Genomic_DNA"/>
</dbReference>
<gene>
    <name evidence="1" type="ORF">LMG9449_0830</name>
</gene>
<evidence type="ECO:0000313" key="2">
    <source>
        <dbReference type="Proteomes" id="UP000053612"/>
    </source>
</evidence>